<comment type="caution">
    <text evidence="2">The sequence shown here is derived from an EMBL/GenBank/DDBJ whole genome shotgun (WGS) entry which is preliminary data.</text>
</comment>
<evidence type="ECO:0000313" key="2">
    <source>
        <dbReference type="EMBL" id="CAH1205829.1"/>
    </source>
</evidence>
<evidence type="ECO:0000256" key="1">
    <source>
        <dbReference type="SAM" id="MobiDB-lite"/>
    </source>
</evidence>
<reference evidence="2" key="1">
    <citation type="submission" date="2022-01" db="EMBL/GenBank/DDBJ databases">
        <authorList>
            <person name="Criscuolo A."/>
        </authorList>
    </citation>
    <scope>NUCLEOTIDE SEQUENCE</scope>
    <source>
        <strain evidence="2">CIP111893</strain>
    </source>
</reference>
<dbReference type="RefSeq" id="WP_236342482.1">
    <property type="nucleotide sequence ID" value="NZ_CAKMMF010000011.1"/>
</dbReference>
<name>A0ABM9C8B5_9BACL</name>
<keyword evidence="3" id="KW-1185">Reference proteome</keyword>
<gene>
    <name evidence="2" type="ORF">PAECIP111893_02432</name>
</gene>
<protein>
    <submittedName>
        <fullName evidence="2">Uncharacterized protein</fullName>
    </submittedName>
</protein>
<dbReference type="Proteomes" id="UP000838686">
    <property type="component" value="Unassembled WGS sequence"/>
</dbReference>
<evidence type="ECO:0000313" key="3">
    <source>
        <dbReference type="Proteomes" id="UP000838686"/>
    </source>
</evidence>
<accession>A0ABM9C8B5</accession>
<feature type="region of interest" description="Disordered" evidence="1">
    <location>
        <begin position="32"/>
        <end position="74"/>
    </location>
</feature>
<sequence length="74" mass="8125">MQSVNVQSVNVEILINGKRYAGELKEVEAAARTTTSDEMRQMNPFSGRSSNGIDLVNKKSTLSTGSGEFHHIKE</sequence>
<dbReference type="EMBL" id="CAKMMF010000011">
    <property type="protein sequence ID" value="CAH1205829.1"/>
    <property type="molecule type" value="Genomic_DNA"/>
</dbReference>
<organism evidence="2 3">
    <name type="scientific">Paenibacillus plantiphilus</name>
    <dbReference type="NCBI Taxonomy" id="2905650"/>
    <lineage>
        <taxon>Bacteria</taxon>
        <taxon>Bacillati</taxon>
        <taxon>Bacillota</taxon>
        <taxon>Bacilli</taxon>
        <taxon>Bacillales</taxon>
        <taxon>Paenibacillaceae</taxon>
        <taxon>Paenibacillus</taxon>
    </lineage>
</organism>
<proteinExistence type="predicted"/>
<feature type="compositionally biased region" description="Polar residues" evidence="1">
    <location>
        <begin position="43"/>
        <end position="66"/>
    </location>
</feature>